<evidence type="ECO:0000313" key="3">
    <source>
        <dbReference type="EMBL" id="QFR24245.1"/>
    </source>
</evidence>
<feature type="compositionally biased region" description="Low complexity" evidence="1">
    <location>
        <begin position="199"/>
        <end position="221"/>
    </location>
</feature>
<dbReference type="RefSeq" id="WP_152261222.1">
    <property type="nucleotide sequence ID" value="NZ_CP045143.1"/>
</dbReference>
<accession>A0A5P8M7Q8</accession>
<feature type="region of interest" description="Disordered" evidence="1">
    <location>
        <begin position="199"/>
        <end position="228"/>
    </location>
</feature>
<dbReference type="EMBL" id="CP045143">
    <property type="protein sequence ID" value="QFR24245.1"/>
    <property type="molecule type" value="Genomic_DNA"/>
</dbReference>
<dbReference type="AlphaFoldDB" id="A0A5P8M7Q8"/>
<evidence type="ECO:0000313" key="4">
    <source>
        <dbReference type="Proteomes" id="UP000326779"/>
    </source>
</evidence>
<evidence type="ECO:0000256" key="2">
    <source>
        <dbReference type="SAM" id="SignalP"/>
    </source>
</evidence>
<feature type="signal peptide" evidence="2">
    <location>
        <begin position="1"/>
        <end position="20"/>
    </location>
</feature>
<evidence type="ECO:0008006" key="5">
    <source>
        <dbReference type="Google" id="ProtNLM"/>
    </source>
</evidence>
<protein>
    <recommendedName>
        <fullName evidence="5">Lipoprotein</fullName>
    </recommendedName>
</protein>
<keyword evidence="2" id="KW-0732">Signal</keyword>
<proteinExistence type="predicted"/>
<dbReference type="KEGG" id="lhb:D1010_13120"/>
<dbReference type="PROSITE" id="PS51257">
    <property type="entry name" value="PROKAR_LIPOPROTEIN"/>
    <property type="match status" value="1"/>
</dbReference>
<feature type="chain" id="PRO_5038480859" description="Lipoprotein" evidence="2">
    <location>
        <begin position="21"/>
        <end position="287"/>
    </location>
</feature>
<reference evidence="3 4" key="1">
    <citation type="submission" date="2019-10" db="EMBL/GenBank/DDBJ databases">
        <title>The completed genome of Lactobacillus harbinensis M1.</title>
        <authorList>
            <person name="Zheng Y."/>
        </authorList>
    </citation>
    <scope>NUCLEOTIDE SEQUENCE [LARGE SCALE GENOMIC DNA]</scope>
    <source>
        <strain evidence="3 4">M1</strain>
    </source>
</reference>
<evidence type="ECO:0000256" key="1">
    <source>
        <dbReference type="SAM" id="MobiDB-lite"/>
    </source>
</evidence>
<name>A0A5P8M7Q8_9LACO</name>
<sequence length="287" mass="29586">MKKILIGVAAALALFSLAGCQPKGNDSASAASAQAAQTTSSYTAIIRAGRDAVSNKAYDQALGYFQSALLTKSSDKKATALVKQTKALIEAQNSLSKNSFNAAKSSAAAVKTVTGGDSSLNSVADELLTTINKVQTTYKAYQGQLQKAQTAYDQQDYAGAIATLNQLVNQSDIADSYYATIYTGALKLQVGAISAQNASGSTAGNGSSASSSSSNAASGSGEYSVDKNDTEINGEKITAAQIQQARKDLQAQGIDSASWSDLDIMKAIKVAHADGRTKITPQDAGLK</sequence>
<organism evidence="3 4">
    <name type="scientific">Schleiferilactobacillus harbinensis</name>
    <dbReference type="NCBI Taxonomy" id="304207"/>
    <lineage>
        <taxon>Bacteria</taxon>
        <taxon>Bacillati</taxon>
        <taxon>Bacillota</taxon>
        <taxon>Bacilli</taxon>
        <taxon>Lactobacillales</taxon>
        <taxon>Lactobacillaceae</taxon>
        <taxon>Schleiferilactobacillus</taxon>
    </lineage>
</organism>
<gene>
    <name evidence="3" type="ORF">D1010_13120</name>
</gene>
<dbReference type="Proteomes" id="UP000326779">
    <property type="component" value="Chromosome"/>
</dbReference>